<organism evidence="1 2">
    <name type="scientific">Zarea fungicola</name>
    <dbReference type="NCBI Taxonomy" id="93591"/>
    <lineage>
        <taxon>Eukaryota</taxon>
        <taxon>Fungi</taxon>
        <taxon>Dikarya</taxon>
        <taxon>Ascomycota</taxon>
        <taxon>Pezizomycotina</taxon>
        <taxon>Sordariomycetes</taxon>
        <taxon>Hypocreomycetidae</taxon>
        <taxon>Hypocreales</taxon>
        <taxon>Cordycipitaceae</taxon>
        <taxon>Zarea</taxon>
    </lineage>
</organism>
<dbReference type="Proteomes" id="UP001143910">
    <property type="component" value="Unassembled WGS sequence"/>
</dbReference>
<gene>
    <name evidence="1" type="ORF">NQ176_g5629</name>
</gene>
<sequence length="159" mass="17270">MASLSEPASAKESSRDSSPSRIVEDHTAQQPSDVEKSVPATSGPDPNAPPDGGLSAWTTVLGGFCCVFASFGWINCIGVFQDYYQHHQLAAYSPSTIAWIPSTESFMMFFMGPLVGKMTDDLGPRIPILIGSFLHVFGLMMTSLAKEYYQILLAQIFPI</sequence>
<name>A0ACC1N8Y4_9HYPO</name>
<reference evidence="1" key="1">
    <citation type="submission" date="2022-08" db="EMBL/GenBank/DDBJ databases">
        <title>Genome Sequence of Lecanicillium fungicola.</title>
        <authorList>
            <person name="Buettner E."/>
        </authorList>
    </citation>
    <scope>NUCLEOTIDE SEQUENCE</scope>
    <source>
        <strain evidence="1">Babe33</strain>
    </source>
</reference>
<proteinExistence type="predicted"/>
<dbReference type="EMBL" id="JANJQO010000732">
    <property type="protein sequence ID" value="KAJ2975248.1"/>
    <property type="molecule type" value="Genomic_DNA"/>
</dbReference>
<comment type="caution">
    <text evidence="1">The sequence shown here is derived from an EMBL/GenBank/DDBJ whole genome shotgun (WGS) entry which is preliminary data.</text>
</comment>
<accession>A0ACC1N8Y4</accession>
<evidence type="ECO:0000313" key="2">
    <source>
        <dbReference type="Proteomes" id="UP001143910"/>
    </source>
</evidence>
<evidence type="ECO:0000313" key="1">
    <source>
        <dbReference type="EMBL" id="KAJ2975248.1"/>
    </source>
</evidence>
<keyword evidence="2" id="KW-1185">Reference proteome</keyword>
<protein>
    <submittedName>
        <fullName evidence="1">Uncharacterized protein</fullName>
    </submittedName>
</protein>